<evidence type="ECO:0000256" key="5">
    <source>
        <dbReference type="ARBA" id="ARBA00023242"/>
    </source>
</evidence>
<evidence type="ECO:0000256" key="4">
    <source>
        <dbReference type="ARBA" id="ARBA00023163"/>
    </source>
</evidence>
<dbReference type="Gene3D" id="3.30.730.10">
    <property type="entry name" value="AP2/ERF domain"/>
    <property type="match status" value="1"/>
</dbReference>
<evidence type="ECO:0000259" key="7">
    <source>
        <dbReference type="PROSITE" id="PS51032"/>
    </source>
</evidence>
<keyword evidence="3" id="KW-0238">DNA-binding</keyword>
<evidence type="ECO:0000256" key="6">
    <source>
        <dbReference type="SAM" id="MobiDB-lite"/>
    </source>
</evidence>
<dbReference type="SUPFAM" id="SSF54171">
    <property type="entry name" value="DNA-binding domain"/>
    <property type="match status" value="1"/>
</dbReference>
<feature type="region of interest" description="Disordered" evidence="6">
    <location>
        <begin position="35"/>
        <end position="57"/>
    </location>
</feature>
<comment type="subcellular location">
    <subcellularLocation>
        <location evidence="1">Nucleus</location>
    </subcellularLocation>
</comment>
<keyword evidence="2" id="KW-0805">Transcription regulation</keyword>
<sequence length="126" mass="14681">MLSNTYFWERRNILLQMLENYIDDNAVIIQATPKYSKNGKSRKPTKPRGSQYRGVSKNKAKWQVMIMGNFKKMYFGAIKSEKEAAIFYDKLAIVSHGIKAKTNFSYTRSDIINILNDEKISNCWNN</sequence>
<organism evidence="8">
    <name type="scientific">Euplotes crassus</name>
    <dbReference type="NCBI Taxonomy" id="5936"/>
    <lineage>
        <taxon>Eukaryota</taxon>
        <taxon>Sar</taxon>
        <taxon>Alveolata</taxon>
        <taxon>Ciliophora</taxon>
        <taxon>Intramacronucleata</taxon>
        <taxon>Spirotrichea</taxon>
        <taxon>Hypotrichia</taxon>
        <taxon>Euplotida</taxon>
        <taxon>Euplotidae</taxon>
        <taxon>Moneuplotes</taxon>
    </lineage>
</organism>
<accession>A0A7S3KST7</accession>
<evidence type="ECO:0000256" key="1">
    <source>
        <dbReference type="ARBA" id="ARBA00004123"/>
    </source>
</evidence>
<gene>
    <name evidence="8" type="ORF">ECRA1380_LOCUS17046</name>
</gene>
<reference evidence="8" key="1">
    <citation type="submission" date="2021-01" db="EMBL/GenBank/DDBJ databases">
        <authorList>
            <person name="Corre E."/>
            <person name="Pelletier E."/>
            <person name="Niang G."/>
            <person name="Scheremetjew M."/>
            <person name="Finn R."/>
            <person name="Kale V."/>
            <person name="Holt S."/>
            <person name="Cochrane G."/>
            <person name="Meng A."/>
            <person name="Brown T."/>
            <person name="Cohen L."/>
        </authorList>
    </citation>
    <scope>NUCLEOTIDE SEQUENCE</scope>
    <source>
        <strain evidence="8">CT5</strain>
    </source>
</reference>
<proteinExistence type="predicted"/>
<dbReference type="GO" id="GO:0003700">
    <property type="term" value="F:DNA-binding transcription factor activity"/>
    <property type="evidence" value="ECO:0007669"/>
    <property type="project" value="InterPro"/>
</dbReference>
<dbReference type="InterPro" id="IPR001471">
    <property type="entry name" value="AP2/ERF_dom"/>
</dbReference>
<keyword evidence="4" id="KW-0804">Transcription</keyword>
<dbReference type="AlphaFoldDB" id="A0A7S3KST7"/>
<keyword evidence="5" id="KW-0539">Nucleus</keyword>
<protein>
    <recommendedName>
        <fullName evidence="7">AP2/ERF domain-containing protein</fullName>
    </recommendedName>
</protein>
<evidence type="ECO:0000256" key="3">
    <source>
        <dbReference type="ARBA" id="ARBA00023125"/>
    </source>
</evidence>
<dbReference type="EMBL" id="HBIK01036436">
    <property type="protein sequence ID" value="CAE0392070.1"/>
    <property type="molecule type" value="Transcribed_RNA"/>
</dbReference>
<dbReference type="InterPro" id="IPR016177">
    <property type="entry name" value="DNA-bd_dom_sf"/>
</dbReference>
<feature type="compositionally biased region" description="Basic residues" evidence="6">
    <location>
        <begin position="37"/>
        <end position="46"/>
    </location>
</feature>
<dbReference type="GO" id="GO:0005634">
    <property type="term" value="C:nucleus"/>
    <property type="evidence" value="ECO:0007669"/>
    <property type="project" value="UniProtKB-SubCell"/>
</dbReference>
<name>A0A7S3KST7_EUPCR</name>
<feature type="domain" description="AP2/ERF" evidence="7">
    <location>
        <begin position="51"/>
        <end position="105"/>
    </location>
</feature>
<dbReference type="InterPro" id="IPR036955">
    <property type="entry name" value="AP2/ERF_dom_sf"/>
</dbReference>
<evidence type="ECO:0000313" key="8">
    <source>
        <dbReference type="EMBL" id="CAE0392070.1"/>
    </source>
</evidence>
<dbReference type="GO" id="GO:0003677">
    <property type="term" value="F:DNA binding"/>
    <property type="evidence" value="ECO:0007669"/>
    <property type="project" value="UniProtKB-KW"/>
</dbReference>
<evidence type="ECO:0000256" key="2">
    <source>
        <dbReference type="ARBA" id="ARBA00023015"/>
    </source>
</evidence>
<dbReference type="PROSITE" id="PS51032">
    <property type="entry name" value="AP2_ERF"/>
    <property type="match status" value="1"/>
</dbReference>